<evidence type="ECO:0000313" key="3">
    <source>
        <dbReference type="Proteomes" id="UP000530234"/>
    </source>
</evidence>
<dbReference type="PANTHER" id="PTHR43162:SF1">
    <property type="entry name" value="PRESTALK A DIFFERENTIATION PROTEIN A"/>
    <property type="match status" value="1"/>
</dbReference>
<feature type="domain" description="NAD(P)-binding" evidence="1">
    <location>
        <begin position="10"/>
        <end position="168"/>
    </location>
</feature>
<reference evidence="3" key="1">
    <citation type="submission" date="2019-10" db="EMBL/GenBank/DDBJ databases">
        <title>Streptomyces sp. nov., a novel actinobacterium isolated from alkaline environment.</title>
        <authorList>
            <person name="Golinska P."/>
        </authorList>
    </citation>
    <scope>NUCLEOTIDE SEQUENCE [LARGE SCALE GENOMIC DNA]</scope>
    <source>
        <strain evidence="3">DSM 42108</strain>
    </source>
</reference>
<dbReference type="InterPro" id="IPR051604">
    <property type="entry name" value="Ergot_Alk_Oxidoreductase"/>
</dbReference>
<dbReference type="AlphaFoldDB" id="A0A7W3XUU5"/>
<comment type="caution">
    <text evidence="2">The sequence shown here is derived from an EMBL/GenBank/DDBJ whole genome shotgun (WGS) entry which is preliminary data.</text>
</comment>
<keyword evidence="3" id="KW-1185">Reference proteome</keyword>
<dbReference type="EMBL" id="VKHS01000006">
    <property type="protein sequence ID" value="MBB0228081.1"/>
    <property type="molecule type" value="Genomic_DNA"/>
</dbReference>
<gene>
    <name evidence="2" type="ORF">FOE67_00780</name>
</gene>
<name>A0A7W3XUU5_9ACTN</name>
<dbReference type="InterPro" id="IPR036291">
    <property type="entry name" value="NAD(P)-bd_dom_sf"/>
</dbReference>
<dbReference type="Proteomes" id="UP000530234">
    <property type="component" value="Unassembled WGS sequence"/>
</dbReference>
<dbReference type="RefSeq" id="WP_143616449.1">
    <property type="nucleotide sequence ID" value="NZ_VKHS01000006.1"/>
</dbReference>
<protein>
    <submittedName>
        <fullName evidence="2">NAD(P)H-binding protein</fullName>
    </submittedName>
</protein>
<organism evidence="2 3">
    <name type="scientific">Streptomyces calidiresistens</name>
    <dbReference type="NCBI Taxonomy" id="1485586"/>
    <lineage>
        <taxon>Bacteria</taxon>
        <taxon>Bacillati</taxon>
        <taxon>Actinomycetota</taxon>
        <taxon>Actinomycetes</taxon>
        <taxon>Kitasatosporales</taxon>
        <taxon>Streptomycetaceae</taxon>
        <taxon>Streptomyces</taxon>
    </lineage>
</organism>
<dbReference type="InterPro" id="IPR016040">
    <property type="entry name" value="NAD(P)-bd_dom"/>
</dbReference>
<dbReference type="SUPFAM" id="SSF51735">
    <property type="entry name" value="NAD(P)-binding Rossmann-fold domains"/>
    <property type="match status" value="1"/>
</dbReference>
<evidence type="ECO:0000259" key="1">
    <source>
        <dbReference type="Pfam" id="PF13460"/>
    </source>
</evidence>
<dbReference type="Pfam" id="PF13460">
    <property type="entry name" value="NAD_binding_10"/>
    <property type="match status" value="1"/>
</dbReference>
<sequence length="280" mass="30088">MDTTPILVLGATGSSGRRVVAHLRNLGVPVRSASRHSVTRFDWGDESTWEPALRGVDRVFLMAPDGVPVAPGLVALAADLEVEHLVLLSSRAIEVIGDRRLLEAEDSVRGSGIDWTILRADWFNQNFDEGPFREAVLGGELTVPLGECRQAFVDLEDVAAVATRVLTERGHTGRTYEVTGPRSLSFGEACAVIGEAARRPLRFRGNQDAYRAAQTSLGRSAESVERDLVSFAALRALGDAEPLDTVLRVTGRPARTFEEYAAEVATDGGWRTGPVGAAGP</sequence>
<dbReference type="Gene3D" id="3.90.25.10">
    <property type="entry name" value="UDP-galactose 4-epimerase, domain 1"/>
    <property type="match status" value="1"/>
</dbReference>
<proteinExistence type="predicted"/>
<dbReference type="PANTHER" id="PTHR43162">
    <property type="match status" value="1"/>
</dbReference>
<dbReference type="Gene3D" id="3.40.50.720">
    <property type="entry name" value="NAD(P)-binding Rossmann-like Domain"/>
    <property type="match status" value="1"/>
</dbReference>
<evidence type="ECO:0000313" key="2">
    <source>
        <dbReference type="EMBL" id="MBB0228081.1"/>
    </source>
</evidence>
<accession>A0A7W3XUU5</accession>